<keyword evidence="4 6" id="KW-1133">Transmembrane helix</keyword>
<dbReference type="PANTHER" id="PTHR40064:SF1">
    <property type="entry name" value="MEMBRANE PROTEIN"/>
    <property type="match status" value="1"/>
</dbReference>
<protein>
    <submittedName>
        <fullName evidence="8">Predicted membrane protein</fullName>
    </submittedName>
</protein>
<dbReference type="Pfam" id="PF11728">
    <property type="entry name" value="ArAE_1_C"/>
    <property type="match status" value="1"/>
</dbReference>
<feature type="transmembrane region" description="Helical" evidence="6">
    <location>
        <begin position="83"/>
        <end position="101"/>
    </location>
</feature>
<dbReference type="Gene3D" id="1.20.120.940">
    <property type="entry name" value="Putative aromatic acid exporter, C-terminal domain"/>
    <property type="match status" value="1"/>
</dbReference>
<feature type="transmembrane region" description="Helical" evidence="6">
    <location>
        <begin position="121"/>
        <end position="143"/>
    </location>
</feature>
<organism evidence="8 9">
    <name type="scientific">Urinicoccus massiliensis</name>
    <dbReference type="NCBI Taxonomy" id="1723382"/>
    <lineage>
        <taxon>Bacteria</taxon>
        <taxon>Bacillati</taxon>
        <taxon>Bacillota</taxon>
        <taxon>Tissierellia</taxon>
        <taxon>Tissierellales</taxon>
        <taxon>Peptoniphilaceae</taxon>
        <taxon>Urinicoccus</taxon>
    </lineage>
</organism>
<proteinExistence type="predicted"/>
<evidence type="ECO:0000259" key="7">
    <source>
        <dbReference type="Pfam" id="PF11728"/>
    </source>
</evidence>
<evidence type="ECO:0000256" key="1">
    <source>
        <dbReference type="ARBA" id="ARBA00004651"/>
    </source>
</evidence>
<gene>
    <name evidence="8" type="ORF">NCTC13150_01054</name>
</gene>
<accession>A0A8H2MF61</accession>
<evidence type="ECO:0000313" key="9">
    <source>
        <dbReference type="Proteomes" id="UP000377798"/>
    </source>
</evidence>
<dbReference type="EMBL" id="CAACYI010000001">
    <property type="protein sequence ID" value="VFB16505.1"/>
    <property type="molecule type" value="Genomic_DNA"/>
</dbReference>
<dbReference type="Pfam" id="PF06081">
    <property type="entry name" value="ArAE_1"/>
    <property type="match status" value="1"/>
</dbReference>
<evidence type="ECO:0000256" key="5">
    <source>
        <dbReference type="ARBA" id="ARBA00023136"/>
    </source>
</evidence>
<dbReference type="InterPro" id="IPR052984">
    <property type="entry name" value="UPF0421"/>
</dbReference>
<evidence type="ECO:0000256" key="4">
    <source>
        <dbReference type="ARBA" id="ARBA00022989"/>
    </source>
</evidence>
<evidence type="ECO:0000313" key="8">
    <source>
        <dbReference type="EMBL" id="VFB16505.1"/>
    </source>
</evidence>
<dbReference type="Proteomes" id="UP000377798">
    <property type="component" value="Unassembled WGS sequence"/>
</dbReference>
<evidence type="ECO:0000256" key="2">
    <source>
        <dbReference type="ARBA" id="ARBA00022475"/>
    </source>
</evidence>
<feature type="transmembrane region" description="Helical" evidence="6">
    <location>
        <begin position="58"/>
        <end position="76"/>
    </location>
</feature>
<keyword evidence="5 6" id="KW-0472">Membrane</keyword>
<dbReference type="GO" id="GO:0005886">
    <property type="term" value="C:plasma membrane"/>
    <property type="evidence" value="ECO:0007669"/>
    <property type="project" value="UniProtKB-SubCell"/>
</dbReference>
<evidence type="ECO:0000256" key="6">
    <source>
        <dbReference type="SAM" id="Phobius"/>
    </source>
</evidence>
<evidence type="ECO:0000256" key="3">
    <source>
        <dbReference type="ARBA" id="ARBA00022692"/>
    </source>
</evidence>
<comment type="caution">
    <text evidence="8">The sequence shown here is derived from an EMBL/GenBank/DDBJ whole genome shotgun (WGS) entry which is preliminary data.</text>
</comment>
<feature type="domain" description="Putative aromatic acid exporter C-terminal" evidence="7">
    <location>
        <begin position="148"/>
        <end position="310"/>
    </location>
</feature>
<keyword evidence="3 6" id="KW-0812">Transmembrane</keyword>
<dbReference type="InterPro" id="IPR010343">
    <property type="entry name" value="ArAE_1"/>
</dbReference>
<dbReference type="AlphaFoldDB" id="A0A8H2MF61"/>
<keyword evidence="9" id="KW-1185">Reference proteome</keyword>
<name>A0A8H2MF61_9FIRM</name>
<dbReference type="InterPro" id="IPR021062">
    <property type="entry name" value="ArAE_1_C"/>
</dbReference>
<reference evidence="8 9" key="1">
    <citation type="submission" date="2019-02" db="EMBL/GenBank/DDBJ databases">
        <authorList>
            <consortium name="Pathogen Informatics"/>
        </authorList>
    </citation>
    <scope>NUCLEOTIDE SEQUENCE [LARGE SCALE GENOMIC DNA]</scope>
    <source>
        <strain evidence="8 9">3012STDY7089603</strain>
    </source>
</reference>
<keyword evidence="2" id="KW-1003">Cell membrane</keyword>
<dbReference type="PANTHER" id="PTHR40064">
    <property type="entry name" value="MEMBRANE PROTEIN-RELATED"/>
    <property type="match status" value="1"/>
</dbReference>
<dbReference type="InterPro" id="IPR038323">
    <property type="entry name" value="ArAE_1_C_sf"/>
</dbReference>
<dbReference type="RefSeq" id="WP_131749124.1">
    <property type="nucleotide sequence ID" value="NZ_CAACYI010000001.1"/>
</dbReference>
<comment type="subcellular location">
    <subcellularLocation>
        <location evidence="1">Cell membrane</location>
        <topology evidence="1">Multi-pass membrane protein</topology>
    </subcellularLocation>
</comment>
<sequence length="318" mass="36018">MKKTVMVRTLKTAFAALFSILIAEELGLDYGAAAGIIAILNVFETRWATVEGGLKRTLSAILALVIGSLCFESFGYNTWIFGLYLLLFVPLSFFLKVELGLGPSSVLVTHLMAFGTVTPSIILNEMALVFIGTGFAMATNFYAPSKQKKLRELIDQVDEKMKDILNLFSRALTEDLDVQLYTDLFKDLDQDLEEAIRLAVIEDENMIQDSSMQLYNLHLREREVNLLKIIYEDLASIPPSYVEGIHMSELLQTTSTQLTEKGAMMEVKRRMNYLKDHIEVLDLPKTHEEFKIRAAVYHAFRALDQLVEISNYIVNKPM</sequence>